<dbReference type="EMBL" id="JYKN01001209">
    <property type="protein sequence ID" value="KKK21433.1"/>
    <property type="molecule type" value="Genomic_DNA"/>
</dbReference>
<feature type="non-terminal residue" evidence="1">
    <location>
        <position position="1"/>
    </location>
</feature>
<organism evidence="1 2">
    <name type="scientific">Aspergillus ochraceoroseus</name>
    <dbReference type="NCBI Taxonomy" id="138278"/>
    <lineage>
        <taxon>Eukaryota</taxon>
        <taxon>Fungi</taxon>
        <taxon>Dikarya</taxon>
        <taxon>Ascomycota</taxon>
        <taxon>Pezizomycotina</taxon>
        <taxon>Eurotiomycetes</taxon>
        <taxon>Eurotiomycetidae</taxon>
        <taxon>Eurotiales</taxon>
        <taxon>Aspergillaceae</taxon>
        <taxon>Aspergillus</taxon>
        <taxon>Aspergillus subgen. Nidulantes</taxon>
    </lineage>
</organism>
<evidence type="ECO:0000313" key="2">
    <source>
        <dbReference type="Proteomes" id="UP000034947"/>
    </source>
</evidence>
<dbReference type="PANTHER" id="PTHR38696:SF1">
    <property type="entry name" value="MEDIATOR OF RNA POLYMERASE II TRANSCRIPTION SUBUNIT 13"/>
    <property type="match status" value="1"/>
</dbReference>
<dbReference type="VEuPathDB" id="FungiDB:P175DRAFT_0505492"/>
<dbReference type="PANTHER" id="PTHR38696">
    <property type="entry name" value="MEDIATOR OF RNA POLYMERASE II TRANSCRIPTION SUBUNIT 13"/>
    <property type="match status" value="1"/>
</dbReference>
<dbReference type="AlphaFoldDB" id="A0A0F8UPK6"/>
<evidence type="ECO:0000313" key="1">
    <source>
        <dbReference type="EMBL" id="KKK21433.1"/>
    </source>
</evidence>
<sequence length="294" mass="33041">TLTPPTIPQRLPDLVNFNLMPCMPPFPTFKLPLGRMNEQPPDYDEAMGSASPTAAEMEAQAPLKGQDTRLALISFSWTDRIRLLRFPEPIGALVSEALGQHWPKGIQSVKPYEESLEIKLRGNPFAHGQDDEKIAIRMSVMGILQSLAREGWIVRPNRLGRMGNYNQWGQKDSLIFDLKEPRDASWLCISFDSQDLVHLINASTDLATALISKFGDEVEKCNKDFVSGIFEVKFKNAPWGQPSPKGSVRSRIIVLDLIQCLEERGYKMGTSLDFDNGSGGSSYQSTGETWFWYR</sequence>
<dbReference type="OrthoDB" id="58379at2759"/>
<protein>
    <submittedName>
        <fullName evidence="1">Uncharacterized protein</fullName>
    </submittedName>
</protein>
<accession>A0A0F8UPK6</accession>
<gene>
    <name evidence="1" type="ORF">AOCH_000122</name>
</gene>
<comment type="caution">
    <text evidence="1">The sequence shown here is derived from an EMBL/GenBank/DDBJ whole genome shotgun (WGS) entry which is preliminary data.</text>
</comment>
<keyword evidence="2" id="KW-1185">Reference proteome</keyword>
<name>A0A0F8UPK6_9EURO</name>
<proteinExistence type="predicted"/>
<dbReference type="Proteomes" id="UP000034947">
    <property type="component" value="Unassembled WGS sequence"/>
</dbReference>
<reference evidence="1 2" key="1">
    <citation type="submission" date="2015-02" db="EMBL/GenBank/DDBJ databases">
        <title>Draft Genome Sequences of Two Closely-Related Aflatoxigenic Aspergillus Species Obtained from the Cote d'Ivoire.</title>
        <authorList>
            <person name="Moore G.G."/>
            <person name="Beltz S.B."/>
            <person name="Mack B.M."/>
        </authorList>
    </citation>
    <scope>NUCLEOTIDE SEQUENCE [LARGE SCALE GENOMIC DNA]</scope>
    <source>
        <strain evidence="1 2">SRRC1432</strain>
    </source>
</reference>